<dbReference type="EMBL" id="FOIT01000007">
    <property type="protein sequence ID" value="SEW18268.1"/>
    <property type="molecule type" value="Genomic_DNA"/>
</dbReference>
<protein>
    <submittedName>
        <fullName evidence="2">ABC-2 type transport system permease protein</fullName>
    </submittedName>
</protein>
<feature type="transmembrane region" description="Helical" evidence="1">
    <location>
        <begin position="116"/>
        <end position="137"/>
    </location>
</feature>
<feature type="transmembrane region" description="Helical" evidence="1">
    <location>
        <begin position="76"/>
        <end position="95"/>
    </location>
</feature>
<sequence>MFNAMFKKEWTQAWKSFKFVALLIVFAILGIMSPLVALLTPEILGSVLEEEMRGFTLPEPTAYDSFAQFYSNLNQLGLLIFIILFGSVLTVEFSRGTLINLLTKGLSRSIVIHTKALFLLIVWTVAYAIAATLTYFYTIFYWDEPLNQLFGALFTSWFFGVFLISLILFASVLFKNFIVVLSAVLVILFAFMLLAIHPDIAEWLPNYIISHNVALLEGSFDFDTLYRALGVTLVATIVMYVLTIIRFKKMEVS</sequence>
<dbReference type="PANTHER" id="PTHR37305">
    <property type="entry name" value="INTEGRAL MEMBRANE PROTEIN-RELATED"/>
    <property type="match status" value="1"/>
</dbReference>
<dbReference type="RefSeq" id="WP_091476624.1">
    <property type="nucleotide sequence ID" value="NZ_FOIT01000007.1"/>
</dbReference>
<evidence type="ECO:0000256" key="1">
    <source>
        <dbReference type="SAM" id="Phobius"/>
    </source>
</evidence>
<feature type="transmembrane region" description="Helical" evidence="1">
    <location>
        <begin position="177"/>
        <end position="196"/>
    </location>
</feature>
<evidence type="ECO:0000313" key="3">
    <source>
        <dbReference type="Proteomes" id="UP000243605"/>
    </source>
</evidence>
<name>A0A662Z7H4_9STAP</name>
<dbReference type="GO" id="GO:0140359">
    <property type="term" value="F:ABC-type transporter activity"/>
    <property type="evidence" value="ECO:0007669"/>
    <property type="project" value="InterPro"/>
</dbReference>
<gene>
    <name evidence="2" type="ORF">SAMN05192557_2016</name>
</gene>
<keyword evidence="1" id="KW-0472">Membrane</keyword>
<accession>A0A662Z7H4</accession>
<organism evidence="2 3">
    <name type="scientific">Aliicoccus persicus</name>
    <dbReference type="NCBI Taxonomy" id="930138"/>
    <lineage>
        <taxon>Bacteria</taxon>
        <taxon>Bacillati</taxon>
        <taxon>Bacillota</taxon>
        <taxon>Bacilli</taxon>
        <taxon>Bacillales</taxon>
        <taxon>Staphylococcaceae</taxon>
        <taxon>Aliicoccus</taxon>
    </lineage>
</organism>
<keyword evidence="1" id="KW-1133">Transmembrane helix</keyword>
<dbReference type="GO" id="GO:0005886">
    <property type="term" value="C:plasma membrane"/>
    <property type="evidence" value="ECO:0007669"/>
    <property type="project" value="UniProtKB-SubCell"/>
</dbReference>
<dbReference type="AlphaFoldDB" id="A0A662Z7H4"/>
<feature type="transmembrane region" description="Helical" evidence="1">
    <location>
        <begin position="149"/>
        <end position="170"/>
    </location>
</feature>
<dbReference type="PANTHER" id="PTHR37305:SF1">
    <property type="entry name" value="MEMBRANE PROTEIN"/>
    <property type="match status" value="1"/>
</dbReference>
<keyword evidence="3" id="KW-1185">Reference proteome</keyword>
<feature type="transmembrane region" description="Helical" evidence="1">
    <location>
        <begin position="225"/>
        <end position="245"/>
    </location>
</feature>
<dbReference type="OrthoDB" id="4187110at2"/>
<evidence type="ECO:0000313" key="2">
    <source>
        <dbReference type="EMBL" id="SEW18268.1"/>
    </source>
</evidence>
<keyword evidence="1" id="KW-0812">Transmembrane</keyword>
<dbReference type="Proteomes" id="UP000243605">
    <property type="component" value="Unassembled WGS sequence"/>
</dbReference>
<reference evidence="2 3" key="1">
    <citation type="submission" date="2016-10" db="EMBL/GenBank/DDBJ databases">
        <authorList>
            <person name="Varghese N."/>
            <person name="Submissions S."/>
        </authorList>
    </citation>
    <scope>NUCLEOTIDE SEQUENCE [LARGE SCALE GENOMIC DNA]</scope>
    <source>
        <strain evidence="2 3">IBRC-M10081</strain>
    </source>
</reference>
<proteinExistence type="predicted"/>